<feature type="region of interest" description="Disordered" evidence="1">
    <location>
        <begin position="316"/>
        <end position="346"/>
    </location>
</feature>
<feature type="compositionally biased region" description="Basic and acidic residues" evidence="1">
    <location>
        <begin position="746"/>
        <end position="769"/>
    </location>
</feature>
<feature type="compositionally biased region" description="Pro residues" evidence="1">
    <location>
        <begin position="808"/>
        <end position="826"/>
    </location>
</feature>
<evidence type="ECO:0000256" key="1">
    <source>
        <dbReference type="SAM" id="MobiDB-lite"/>
    </source>
</evidence>
<feature type="region of interest" description="Disordered" evidence="1">
    <location>
        <begin position="434"/>
        <end position="863"/>
    </location>
</feature>
<feature type="compositionally biased region" description="Pro residues" evidence="1">
    <location>
        <begin position="216"/>
        <end position="227"/>
    </location>
</feature>
<dbReference type="EMBL" id="BAABHO010000083">
    <property type="protein sequence ID" value="GAA4812878.1"/>
    <property type="molecule type" value="Genomic_DNA"/>
</dbReference>
<accession>A0ABP9CRI3</accession>
<feature type="region of interest" description="Disordered" evidence="1">
    <location>
        <begin position="1"/>
        <end position="50"/>
    </location>
</feature>
<protein>
    <submittedName>
        <fullName evidence="2">Uncharacterized protein</fullName>
    </submittedName>
</protein>
<evidence type="ECO:0000313" key="3">
    <source>
        <dbReference type="Proteomes" id="UP001500928"/>
    </source>
</evidence>
<feature type="compositionally biased region" description="Low complexity" evidence="1">
    <location>
        <begin position="565"/>
        <end position="578"/>
    </location>
</feature>
<reference evidence="3" key="1">
    <citation type="journal article" date="2019" name="Int. J. Syst. Evol. Microbiol.">
        <title>The Global Catalogue of Microorganisms (GCM) 10K type strain sequencing project: providing services to taxonomists for standard genome sequencing and annotation.</title>
        <authorList>
            <consortium name="The Broad Institute Genomics Platform"/>
            <consortium name="The Broad Institute Genome Sequencing Center for Infectious Disease"/>
            <person name="Wu L."/>
            <person name="Ma J."/>
        </authorList>
    </citation>
    <scope>NUCLEOTIDE SEQUENCE [LARGE SCALE GENOMIC DNA]</scope>
    <source>
        <strain evidence="3">JCM 17979</strain>
    </source>
</reference>
<feature type="compositionally biased region" description="Basic and acidic residues" evidence="1">
    <location>
        <begin position="316"/>
        <end position="330"/>
    </location>
</feature>
<keyword evidence="3" id="KW-1185">Reference proteome</keyword>
<evidence type="ECO:0000313" key="2">
    <source>
        <dbReference type="EMBL" id="GAA4812878.1"/>
    </source>
</evidence>
<gene>
    <name evidence="2" type="ORF">GCM10023200_58340</name>
</gene>
<proteinExistence type="predicted"/>
<feature type="compositionally biased region" description="Low complexity" evidence="1">
    <location>
        <begin position="827"/>
        <end position="846"/>
    </location>
</feature>
<feature type="compositionally biased region" description="Basic and acidic residues" evidence="1">
    <location>
        <begin position="19"/>
        <end position="29"/>
    </location>
</feature>
<dbReference type="Proteomes" id="UP001500928">
    <property type="component" value="Unassembled WGS sequence"/>
</dbReference>
<feature type="compositionally biased region" description="Basic and acidic residues" evidence="1">
    <location>
        <begin position="535"/>
        <end position="555"/>
    </location>
</feature>
<feature type="region of interest" description="Disordered" evidence="1">
    <location>
        <begin position="159"/>
        <end position="243"/>
    </location>
</feature>
<feature type="compositionally biased region" description="Low complexity" evidence="1">
    <location>
        <begin position="434"/>
        <end position="448"/>
    </location>
</feature>
<name>A0ABP9CRI3_9PSEU</name>
<dbReference type="RefSeq" id="WP_345424744.1">
    <property type="nucleotide sequence ID" value="NZ_BAABHO010000083.1"/>
</dbReference>
<feature type="compositionally biased region" description="Low complexity" evidence="1">
    <location>
        <begin position="624"/>
        <end position="638"/>
    </location>
</feature>
<feature type="compositionally biased region" description="Pro residues" evidence="1">
    <location>
        <begin position="780"/>
        <end position="799"/>
    </location>
</feature>
<feature type="compositionally biased region" description="Acidic residues" evidence="1">
    <location>
        <begin position="178"/>
        <end position="193"/>
    </location>
</feature>
<feature type="compositionally biased region" description="Basic and acidic residues" evidence="1">
    <location>
        <begin position="229"/>
        <end position="243"/>
    </location>
</feature>
<feature type="compositionally biased region" description="Basic and acidic residues" evidence="1">
    <location>
        <begin position="1"/>
        <end position="12"/>
    </location>
</feature>
<organism evidence="2 3">
    <name type="scientific">Actinomycetospora chlora</name>
    <dbReference type="NCBI Taxonomy" id="663608"/>
    <lineage>
        <taxon>Bacteria</taxon>
        <taxon>Bacillati</taxon>
        <taxon>Actinomycetota</taxon>
        <taxon>Actinomycetes</taxon>
        <taxon>Pseudonocardiales</taxon>
        <taxon>Pseudonocardiaceae</taxon>
        <taxon>Actinomycetospora</taxon>
    </lineage>
</organism>
<comment type="caution">
    <text evidence="2">The sequence shown here is derived from an EMBL/GenBank/DDBJ whole genome shotgun (WGS) entry which is preliminary data.</text>
</comment>
<feature type="compositionally biased region" description="Low complexity" evidence="1">
    <location>
        <begin position="159"/>
        <end position="177"/>
    </location>
</feature>
<sequence length="863" mass="89736">MAERDMTGEERPQAFGLPREPEPPDRADTAETSLARRRADDPPRIGRTGFDALDADLAGLAGGTGDVANLPPWSVRDERAAGTGRRPDRDPVALAAWRRVAERRRRRAAGEALDVPTGDDATALPVAADEPAVVEEPVVEEPAVEPTVVEPTVVEPTVVEPTVVEPTVVEPTDPVETPADEAGELVDVEDGPEDHDPRPGPDPEPVPAPVVRDPRPGPAERPSPPPAARGEDARPGGRPEQGGRHEVLLSLAGRIDDDALSSVRELVAVEDEAGAAELLAGCLLAVGAGVTAREHAVLGRWFAASRVDPELIDALPRDPEADRRDEHRFTAEPPAGPSGAAGGAGDAVARAAGRLPGVQRVRECWRTTPAGSAPGPVPHRVVLVETRSADDCEHVAHHVAHAARELGTVSVEVFSADAELPAYHRAAIRAARPLGTGPTAPEPAGTAPVWPLATSPRTRGTEEVPPFGVPAVFADTPAPTPPEAEPAEPAGERYRTVAEAGRDPLERRAVRRGPVEPDLAPERVEPPARPGPVEPEPRPEPVDAGRIERVVRTEPPEEPAPPAAPDETVAPAEPAPVDVDTEDTAERIAALWRVPPPDEILSDEHPISAWTEGPVGVTFGGDLPTPADTPAPADSAAPVDGTGSVDPDAATGDIPVVRADPPPATGRRSRHSRDETGAFPVPEASEPAPTNGHHHGPEAGDAVESPNGPDAPADTGDLATGPMPQVGVPAAPALSPSGPDSFDSQLSERERELLARLHEELASRERLEADAPDPLLGRPGPSPAPPSQAPPPSRPPAPPGSEETTAPRPRPVAPPGPGRPPQPHPGPASTNGTGTNGHHPGVNGHGLPRRSGHDDEDGTPRDA</sequence>
<feature type="compositionally biased region" description="Basic and acidic residues" evidence="1">
    <location>
        <begin position="490"/>
        <end position="508"/>
    </location>
</feature>